<accession>A0A7J3M625</accession>
<dbReference type="EMBL" id="DSYZ01000160">
    <property type="protein sequence ID" value="HGT83744.1"/>
    <property type="molecule type" value="Genomic_DNA"/>
</dbReference>
<name>A0A7J3M625_ARCFL</name>
<comment type="caution">
    <text evidence="1">The sequence shown here is derived from an EMBL/GenBank/DDBJ whole genome shotgun (WGS) entry which is preliminary data.</text>
</comment>
<reference evidence="1" key="1">
    <citation type="journal article" date="2020" name="mSystems">
        <title>Genome- and Community-Level Interaction Insights into Carbon Utilization and Element Cycling Functions of Hydrothermarchaeota in Hydrothermal Sediment.</title>
        <authorList>
            <person name="Zhou Z."/>
            <person name="Liu Y."/>
            <person name="Xu W."/>
            <person name="Pan J."/>
            <person name="Luo Z.H."/>
            <person name="Li M."/>
        </authorList>
    </citation>
    <scope>NUCLEOTIDE SEQUENCE [LARGE SCALE GENOMIC DNA]</scope>
    <source>
        <strain evidence="1">SpSt-587</strain>
    </source>
</reference>
<proteinExistence type="predicted"/>
<dbReference type="AlphaFoldDB" id="A0A7J3M625"/>
<gene>
    <name evidence="1" type="ORF">ENT52_08495</name>
</gene>
<organism evidence="1">
    <name type="scientific">Archaeoglobus fulgidus</name>
    <dbReference type="NCBI Taxonomy" id="2234"/>
    <lineage>
        <taxon>Archaea</taxon>
        <taxon>Methanobacteriati</taxon>
        <taxon>Methanobacteriota</taxon>
        <taxon>Archaeoglobi</taxon>
        <taxon>Archaeoglobales</taxon>
        <taxon>Archaeoglobaceae</taxon>
        <taxon>Archaeoglobus</taxon>
    </lineage>
</organism>
<protein>
    <submittedName>
        <fullName evidence="1">Uncharacterized protein</fullName>
    </submittedName>
</protein>
<sequence length="375" mass="43423">MEVFLVEAQTIEPVVIASKKGKTGFIEGLGYIPASSIAGAIARACILRNVRDSIGNCKQLADTNRTPECTNCSENCLYRSIWIEKRFKVTNAVLGGWSFEKPGIPKLQSIGEQRVGKRDKKDLLLFLFLERMFWLEKLNNDAFLEVFERLRREGFKKKALDFDGERFELAKLVQLTRTSIGEKFRTSKEGELYGFTAIKEGQRFRFMAVGDEDLEEIFNGEVKVGAWKSRGMGLIRLRLVNSMNFEEFIEKRSFEIKKGLEDISKLFAEFGLHDYFATYTFLTDGTEMPSSENSEYLYSIKRLRRLVRYERVEKNSNFILVDTISAGSAGVIKVGEPEIASKKLAEYETRFFKYPWFNWVYFNHPVHYEFSVLRR</sequence>
<evidence type="ECO:0000313" key="1">
    <source>
        <dbReference type="EMBL" id="HGT83744.1"/>
    </source>
</evidence>